<gene>
    <name evidence="2" type="ORF">CDAR_275381</name>
</gene>
<sequence length="110" mass="12623">MFVTEFCRIRKHWPLQAPGNLIRPAPKPCTEPPKKVYRPSCTSKDVLKQSGYLFKDCRVCDVRSSEWTDSNIKDLWDRTPELILSNGIKSELPPDEDEEADNSEVADSKQ</sequence>
<name>A0AAV4UMN1_9ARAC</name>
<dbReference type="AlphaFoldDB" id="A0AAV4UMN1"/>
<evidence type="ECO:0000313" key="3">
    <source>
        <dbReference type="Proteomes" id="UP001054837"/>
    </source>
</evidence>
<comment type="caution">
    <text evidence="2">The sequence shown here is derived from an EMBL/GenBank/DDBJ whole genome shotgun (WGS) entry which is preliminary data.</text>
</comment>
<feature type="region of interest" description="Disordered" evidence="1">
    <location>
        <begin position="86"/>
        <end position="110"/>
    </location>
</feature>
<evidence type="ECO:0000256" key="1">
    <source>
        <dbReference type="SAM" id="MobiDB-lite"/>
    </source>
</evidence>
<evidence type="ECO:0000313" key="2">
    <source>
        <dbReference type="EMBL" id="GIY59018.1"/>
    </source>
</evidence>
<organism evidence="2 3">
    <name type="scientific">Caerostris darwini</name>
    <dbReference type="NCBI Taxonomy" id="1538125"/>
    <lineage>
        <taxon>Eukaryota</taxon>
        <taxon>Metazoa</taxon>
        <taxon>Ecdysozoa</taxon>
        <taxon>Arthropoda</taxon>
        <taxon>Chelicerata</taxon>
        <taxon>Arachnida</taxon>
        <taxon>Araneae</taxon>
        <taxon>Araneomorphae</taxon>
        <taxon>Entelegynae</taxon>
        <taxon>Araneoidea</taxon>
        <taxon>Araneidae</taxon>
        <taxon>Caerostris</taxon>
    </lineage>
</organism>
<dbReference type="EMBL" id="BPLQ01011596">
    <property type="protein sequence ID" value="GIY59018.1"/>
    <property type="molecule type" value="Genomic_DNA"/>
</dbReference>
<proteinExistence type="predicted"/>
<protein>
    <submittedName>
        <fullName evidence="2">Uncharacterized protein</fullName>
    </submittedName>
</protein>
<reference evidence="2 3" key="1">
    <citation type="submission" date="2021-06" db="EMBL/GenBank/DDBJ databases">
        <title>Caerostris darwini draft genome.</title>
        <authorList>
            <person name="Kono N."/>
            <person name="Arakawa K."/>
        </authorList>
    </citation>
    <scope>NUCLEOTIDE SEQUENCE [LARGE SCALE GENOMIC DNA]</scope>
</reference>
<dbReference type="Proteomes" id="UP001054837">
    <property type="component" value="Unassembled WGS sequence"/>
</dbReference>
<feature type="compositionally biased region" description="Acidic residues" evidence="1">
    <location>
        <begin position="93"/>
        <end position="104"/>
    </location>
</feature>
<accession>A0AAV4UMN1</accession>
<keyword evidence="3" id="KW-1185">Reference proteome</keyword>